<dbReference type="PANTHER" id="PTHR43818">
    <property type="entry name" value="BCDNA.GH03377"/>
    <property type="match status" value="1"/>
</dbReference>
<dbReference type="Gene3D" id="3.40.50.720">
    <property type="entry name" value="NAD(P)-binding Rossmann-like Domain"/>
    <property type="match status" value="1"/>
</dbReference>
<name>A0A3B0BVW4_9ACTN</name>
<dbReference type="OrthoDB" id="9815825at2"/>
<evidence type="ECO:0000313" key="4">
    <source>
        <dbReference type="EMBL" id="RKN76319.1"/>
    </source>
</evidence>
<dbReference type="Pfam" id="PF22725">
    <property type="entry name" value="GFO_IDH_MocA_C3"/>
    <property type="match status" value="1"/>
</dbReference>
<dbReference type="PANTHER" id="PTHR43818:SF11">
    <property type="entry name" value="BCDNA.GH03377"/>
    <property type="match status" value="1"/>
</dbReference>
<accession>A0A3B0BVW4</accession>
<evidence type="ECO:0000256" key="1">
    <source>
        <dbReference type="ARBA" id="ARBA00023002"/>
    </source>
</evidence>
<sequence>MRWAVAGYGDVVRRRVLPALRALGEEPVYVWGRDAGRAARTAAEFGVPAGGDDPARLTAADAVYVATPVAGHVPVALHALRAGCHVLVEKPLAGALGGGGALAEAAAAAGLCAGVAYYRRLGPAARQLREALTAGAPARVQLTFCTPFDPAPDDPKLWRTDPAVAGGGVLADAGSHRLDLLLSVLGPPVRVGARFGRRFPAGAERRAHVTLGWASGTSAECRFAWVGGAERDRIDVTAGGRFLTLDPLDAGLAPEPHVPLIADFTAAVREGRAPVCPVADAVLVDDIVTTACWAARFRNG</sequence>
<dbReference type="SUPFAM" id="SSF51735">
    <property type="entry name" value="NAD(P)-binding Rossmann-fold domains"/>
    <property type="match status" value="1"/>
</dbReference>
<dbReference type="AlphaFoldDB" id="A0A3B0BVW4"/>
<dbReference type="GO" id="GO:0016491">
    <property type="term" value="F:oxidoreductase activity"/>
    <property type="evidence" value="ECO:0007669"/>
    <property type="project" value="UniProtKB-KW"/>
</dbReference>
<proteinExistence type="predicted"/>
<organism evidence="4 5">
    <name type="scientific">Streptomyces klenkii</name>
    <dbReference type="NCBI Taxonomy" id="1420899"/>
    <lineage>
        <taxon>Bacteria</taxon>
        <taxon>Bacillati</taxon>
        <taxon>Actinomycetota</taxon>
        <taxon>Actinomycetes</taxon>
        <taxon>Kitasatosporales</taxon>
        <taxon>Streptomycetaceae</taxon>
        <taxon>Streptomyces</taxon>
    </lineage>
</organism>
<dbReference type="SUPFAM" id="SSF55347">
    <property type="entry name" value="Glyceraldehyde-3-phosphate dehydrogenase-like, C-terminal domain"/>
    <property type="match status" value="1"/>
</dbReference>
<dbReference type="GO" id="GO:0000166">
    <property type="term" value="F:nucleotide binding"/>
    <property type="evidence" value="ECO:0007669"/>
    <property type="project" value="InterPro"/>
</dbReference>
<dbReference type="RefSeq" id="WP_120753657.1">
    <property type="nucleotide sequence ID" value="NZ_RBAM01000002.1"/>
</dbReference>
<gene>
    <name evidence="4" type="ORF">D7231_04745</name>
</gene>
<evidence type="ECO:0000259" key="2">
    <source>
        <dbReference type="Pfam" id="PF01408"/>
    </source>
</evidence>
<dbReference type="EMBL" id="RBAM01000002">
    <property type="protein sequence ID" value="RKN76319.1"/>
    <property type="molecule type" value="Genomic_DNA"/>
</dbReference>
<dbReference type="Gene3D" id="3.30.360.10">
    <property type="entry name" value="Dihydrodipicolinate Reductase, domain 2"/>
    <property type="match status" value="1"/>
</dbReference>
<dbReference type="Pfam" id="PF01408">
    <property type="entry name" value="GFO_IDH_MocA"/>
    <property type="match status" value="1"/>
</dbReference>
<dbReference type="InterPro" id="IPR000683">
    <property type="entry name" value="Gfo/Idh/MocA-like_OxRdtase_N"/>
</dbReference>
<dbReference type="InterPro" id="IPR036291">
    <property type="entry name" value="NAD(P)-bd_dom_sf"/>
</dbReference>
<evidence type="ECO:0000259" key="3">
    <source>
        <dbReference type="Pfam" id="PF22725"/>
    </source>
</evidence>
<keyword evidence="5" id="KW-1185">Reference proteome</keyword>
<dbReference type="InterPro" id="IPR050463">
    <property type="entry name" value="Gfo/Idh/MocA_oxidrdct_glycsds"/>
</dbReference>
<dbReference type="Proteomes" id="UP000270343">
    <property type="component" value="Unassembled WGS sequence"/>
</dbReference>
<evidence type="ECO:0000313" key="5">
    <source>
        <dbReference type="Proteomes" id="UP000270343"/>
    </source>
</evidence>
<dbReference type="InterPro" id="IPR055170">
    <property type="entry name" value="GFO_IDH_MocA-like_dom"/>
</dbReference>
<protein>
    <submittedName>
        <fullName evidence="4">Gfo/Idh/MocA family oxidoreductase</fullName>
    </submittedName>
</protein>
<feature type="domain" description="GFO/IDH/MocA-like oxidoreductase" evidence="3">
    <location>
        <begin position="125"/>
        <end position="236"/>
    </location>
</feature>
<keyword evidence="1" id="KW-0560">Oxidoreductase</keyword>
<reference evidence="4 5" key="1">
    <citation type="journal article" date="2015" name="Antonie Van Leeuwenhoek">
        <title>Streptomyces klenkii sp. nov., isolated from deep marine sediment.</title>
        <authorList>
            <person name="Veyisoglu A."/>
            <person name="Sahin N."/>
        </authorList>
    </citation>
    <scope>NUCLEOTIDE SEQUENCE [LARGE SCALE GENOMIC DNA]</scope>
    <source>
        <strain evidence="4 5">KCTC 29202</strain>
    </source>
</reference>
<feature type="domain" description="Gfo/Idh/MocA-like oxidoreductase N-terminal" evidence="2">
    <location>
        <begin position="1"/>
        <end position="117"/>
    </location>
</feature>
<comment type="caution">
    <text evidence="4">The sequence shown here is derived from an EMBL/GenBank/DDBJ whole genome shotgun (WGS) entry which is preliminary data.</text>
</comment>